<sequence length="224" mass="24325">MTLHRPISRAGGTKVKRALGVQAALEWAFRVEKAQLELPPPQNVSEEGFGFGLEYVLLQRAALGCKIDGGQHKIGGYTHEDAEVIAATVAGLPDSLGGKRMAIRVAELARAGLTPDWMPGAVPRCVPTIVKKNQHGTHAGTVVVAVERIRVRGAGSRATWKSVDILACPVTFSPYPQQIEAARRSYDDWWQALSWVREGLIAGGMLRDVEVTTAMPKPRPWNMG</sequence>
<dbReference type="OrthoDB" id="7652971at2"/>
<name>A0A2K9EBQ8_9RHOB</name>
<proteinExistence type="predicted"/>
<dbReference type="Proteomes" id="UP000233742">
    <property type="component" value="Chromosome"/>
</dbReference>
<dbReference type="EMBL" id="CP025408">
    <property type="protein sequence ID" value="AUH32353.1"/>
    <property type="molecule type" value="Genomic_DNA"/>
</dbReference>
<organism evidence="1 2">
    <name type="scientific">Paracoccus tegillarcae</name>
    <dbReference type="NCBI Taxonomy" id="1529068"/>
    <lineage>
        <taxon>Bacteria</taxon>
        <taxon>Pseudomonadati</taxon>
        <taxon>Pseudomonadota</taxon>
        <taxon>Alphaproteobacteria</taxon>
        <taxon>Rhodobacterales</taxon>
        <taxon>Paracoccaceae</taxon>
        <taxon>Paracoccus</taxon>
    </lineage>
</organism>
<evidence type="ECO:0000313" key="2">
    <source>
        <dbReference type="Proteomes" id="UP000233742"/>
    </source>
</evidence>
<dbReference type="KEGG" id="paro:CUV01_02170"/>
<keyword evidence="2" id="KW-1185">Reference proteome</keyword>
<accession>A0A2K9EBQ8</accession>
<evidence type="ECO:0000313" key="1">
    <source>
        <dbReference type="EMBL" id="AUH32353.1"/>
    </source>
</evidence>
<protein>
    <submittedName>
        <fullName evidence="1">Uncharacterized protein</fullName>
    </submittedName>
</protein>
<dbReference type="RefSeq" id="WP_101459029.1">
    <property type="nucleotide sequence ID" value="NZ_CP025408.1"/>
</dbReference>
<gene>
    <name evidence="1" type="ORF">CUV01_02170</name>
</gene>
<dbReference type="AlphaFoldDB" id="A0A2K9EBQ8"/>
<reference evidence="1 2" key="1">
    <citation type="submission" date="2017-12" db="EMBL/GenBank/DDBJ databases">
        <authorList>
            <person name="Hurst M.R.H."/>
        </authorList>
    </citation>
    <scope>NUCLEOTIDE SEQUENCE [LARGE SCALE GENOMIC DNA]</scope>
    <source>
        <strain evidence="1 2">BM15</strain>
    </source>
</reference>